<evidence type="ECO:0000313" key="12">
    <source>
        <dbReference type="Proteomes" id="UP000245802"/>
    </source>
</evidence>
<evidence type="ECO:0000256" key="7">
    <source>
        <dbReference type="ARBA" id="ARBA00029569"/>
    </source>
</evidence>
<feature type="signal peptide" evidence="9">
    <location>
        <begin position="1"/>
        <end position="28"/>
    </location>
</feature>
<evidence type="ECO:0000313" key="11">
    <source>
        <dbReference type="EMBL" id="AWM40944.1"/>
    </source>
</evidence>
<keyword evidence="5" id="KW-0697">Rotamase</keyword>
<dbReference type="InterPro" id="IPR052273">
    <property type="entry name" value="PPIase_FKBP"/>
</dbReference>
<dbReference type="InterPro" id="IPR002048">
    <property type="entry name" value="EF_hand_dom"/>
</dbReference>
<reference evidence="11 12" key="1">
    <citation type="submission" date="2018-01" db="EMBL/GenBank/DDBJ databases">
        <title>G. obscuriglobus.</title>
        <authorList>
            <person name="Franke J."/>
            <person name="Blomberg W."/>
            <person name="Selmecki A."/>
        </authorList>
    </citation>
    <scope>NUCLEOTIDE SEQUENCE [LARGE SCALE GENOMIC DNA]</scope>
    <source>
        <strain evidence="11 12">DSM 5831</strain>
    </source>
</reference>
<evidence type="ECO:0000256" key="1">
    <source>
        <dbReference type="ARBA" id="ARBA00000971"/>
    </source>
</evidence>
<sequence>MRHAARGRSRPLLLATLVAVVCSSPSGAAEEQDKYEDQMLARCAERAHKNAVGERAQWIKALEAAFPDKVVHATTEEEYATWFALLVGKNEDWRRDDVPGFAELFDKVLQRLELGPVPSIKRDEFARYTKKMMRDGPGRDGPDPNEDADRVFRVLDRNADGELAPEEFTAGLKDDKLGADADGNGRLSKTEYRGYFHKRVQVRADTLSAGRAPGGDPLVRGKEGKPAPGAGLPEWFGALDTDKDGQIALFEWRKGGRPIAAFTEMDLNADGLLTRDEYQRFVKQTEDKRKQQKREEQD</sequence>
<dbReference type="EMBL" id="CP025958">
    <property type="protein sequence ID" value="AWM40944.1"/>
    <property type="molecule type" value="Genomic_DNA"/>
</dbReference>
<protein>
    <recommendedName>
        <fullName evidence="2">peptidylprolyl isomerase</fullName>
        <ecNumber evidence="2">5.2.1.8</ecNumber>
    </recommendedName>
    <alternativeName>
        <fullName evidence="7">Rotamase</fullName>
    </alternativeName>
</protein>
<evidence type="ECO:0000256" key="5">
    <source>
        <dbReference type="ARBA" id="ARBA00023110"/>
    </source>
</evidence>
<dbReference type="GO" id="GO:0003755">
    <property type="term" value="F:peptidyl-prolyl cis-trans isomerase activity"/>
    <property type="evidence" value="ECO:0007669"/>
    <property type="project" value="UniProtKB-KW"/>
</dbReference>
<dbReference type="GO" id="GO:0005509">
    <property type="term" value="F:calcium ion binding"/>
    <property type="evidence" value="ECO:0007669"/>
    <property type="project" value="InterPro"/>
</dbReference>
<evidence type="ECO:0000256" key="9">
    <source>
        <dbReference type="SAM" id="SignalP"/>
    </source>
</evidence>
<dbReference type="PANTHER" id="PTHR46222">
    <property type="entry name" value="PEPTIDYL-PROLYL CIS-TRANS ISOMERASE FKBP7/14"/>
    <property type="match status" value="1"/>
</dbReference>
<dbReference type="Gene3D" id="1.10.238.10">
    <property type="entry name" value="EF-hand"/>
    <property type="match status" value="2"/>
</dbReference>
<name>A0A2Z3HGL4_9BACT</name>
<evidence type="ECO:0000256" key="3">
    <source>
        <dbReference type="ARBA" id="ARBA00022729"/>
    </source>
</evidence>
<dbReference type="InterPro" id="IPR018247">
    <property type="entry name" value="EF_Hand_1_Ca_BS"/>
</dbReference>
<dbReference type="Pfam" id="PF13202">
    <property type="entry name" value="EF-hand_5"/>
    <property type="match status" value="3"/>
</dbReference>
<dbReference type="EC" id="5.2.1.8" evidence="2"/>
<feature type="chain" id="PRO_5016239888" description="peptidylprolyl isomerase" evidence="9">
    <location>
        <begin position="29"/>
        <end position="298"/>
    </location>
</feature>
<organism evidence="11 12">
    <name type="scientific">Gemmata obscuriglobus</name>
    <dbReference type="NCBI Taxonomy" id="114"/>
    <lineage>
        <taxon>Bacteria</taxon>
        <taxon>Pseudomonadati</taxon>
        <taxon>Planctomycetota</taxon>
        <taxon>Planctomycetia</taxon>
        <taxon>Gemmatales</taxon>
        <taxon>Gemmataceae</taxon>
        <taxon>Gemmata</taxon>
    </lineage>
</organism>
<evidence type="ECO:0000256" key="4">
    <source>
        <dbReference type="ARBA" id="ARBA00022737"/>
    </source>
</evidence>
<evidence type="ECO:0000256" key="2">
    <source>
        <dbReference type="ARBA" id="ARBA00013194"/>
    </source>
</evidence>
<accession>A0A2Z3HGL4</accession>
<dbReference type="Proteomes" id="UP000245802">
    <property type="component" value="Chromosome"/>
</dbReference>
<dbReference type="SMART" id="SM00054">
    <property type="entry name" value="EFh"/>
    <property type="match status" value="3"/>
</dbReference>
<gene>
    <name evidence="11" type="ORF">C1280_30810</name>
</gene>
<dbReference type="PANTHER" id="PTHR46222:SF3">
    <property type="entry name" value="PEPTIDYLPROLYL ISOMERASE"/>
    <property type="match status" value="1"/>
</dbReference>
<dbReference type="AlphaFoldDB" id="A0A2Z3HGL4"/>
<keyword evidence="3 9" id="KW-0732">Signal</keyword>
<feature type="domain" description="EF-hand" evidence="10">
    <location>
        <begin position="260"/>
        <end position="288"/>
    </location>
</feature>
<dbReference type="OrthoDB" id="281871at2"/>
<feature type="domain" description="EF-hand" evidence="10">
    <location>
        <begin position="143"/>
        <end position="178"/>
    </location>
</feature>
<keyword evidence="6" id="KW-0413">Isomerase</keyword>
<dbReference type="SUPFAM" id="SSF47473">
    <property type="entry name" value="EF-hand"/>
    <property type="match status" value="1"/>
</dbReference>
<dbReference type="KEGG" id="gog:C1280_30810"/>
<dbReference type="RefSeq" id="WP_010047167.1">
    <property type="nucleotide sequence ID" value="NZ_CP025958.1"/>
</dbReference>
<comment type="catalytic activity">
    <reaction evidence="1">
        <text>[protein]-peptidylproline (omega=180) = [protein]-peptidylproline (omega=0)</text>
        <dbReference type="Rhea" id="RHEA:16237"/>
        <dbReference type="Rhea" id="RHEA-COMP:10747"/>
        <dbReference type="Rhea" id="RHEA-COMP:10748"/>
        <dbReference type="ChEBI" id="CHEBI:83833"/>
        <dbReference type="ChEBI" id="CHEBI:83834"/>
        <dbReference type="EC" id="5.2.1.8"/>
    </reaction>
</comment>
<evidence type="ECO:0000256" key="8">
    <source>
        <dbReference type="SAM" id="MobiDB-lite"/>
    </source>
</evidence>
<keyword evidence="12" id="KW-1185">Reference proteome</keyword>
<keyword evidence="4" id="KW-0677">Repeat</keyword>
<evidence type="ECO:0000256" key="6">
    <source>
        <dbReference type="ARBA" id="ARBA00023235"/>
    </source>
</evidence>
<evidence type="ECO:0000259" key="10">
    <source>
        <dbReference type="PROSITE" id="PS50222"/>
    </source>
</evidence>
<feature type="region of interest" description="Disordered" evidence="8">
    <location>
        <begin position="208"/>
        <end position="231"/>
    </location>
</feature>
<dbReference type="PROSITE" id="PS50222">
    <property type="entry name" value="EF_HAND_2"/>
    <property type="match status" value="2"/>
</dbReference>
<dbReference type="InterPro" id="IPR011992">
    <property type="entry name" value="EF-hand-dom_pair"/>
</dbReference>
<proteinExistence type="predicted"/>
<dbReference type="PROSITE" id="PS00018">
    <property type="entry name" value="EF_HAND_1"/>
    <property type="match status" value="3"/>
</dbReference>